<feature type="binding site" evidence="7">
    <location>
        <begin position="92"/>
        <end position="93"/>
    </location>
    <ligand>
        <name>(2S)-2-hydroxy-3-oxobutyl phosphate</name>
        <dbReference type="ChEBI" id="CHEBI:58830"/>
    </ligand>
</feature>
<dbReference type="Gene3D" id="3.40.50.960">
    <property type="entry name" value="Lumazine/riboflavin synthase"/>
    <property type="match status" value="1"/>
</dbReference>
<dbReference type="GO" id="GO:0000906">
    <property type="term" value="F:6,7-dimethyl-8-ribityllumazine synthase activity"/>
    <property type="evidence" value="ECO:0007669"/>
    <property type="project" value="UniProtKB-EC"/>
</dbReference>
<feature type="active site" description="Proton donor" evidence="7">
    <location>
        <position position="95"/>
    </location>
</feature>
<comment type="catalytic activity">
    <reaction evidence="6 7">
        <text>(2S)-2-hydroxy-3-oxobutyl phosphate + 5-amino-6-(D-ribitylamino)uracil = 6,7-dimethyl-8-(1-D-ribityl)lumazine + phosphate + 2 H2O + H(+)</text>
        <dbReference type="Rhea" id="RHEA:26152"/>
        <dbReference type="ChEBI" id="CHEBI:15377"/>
        <dbReference type="ChEBI" id="CHEBI:15378"/>
        <dbReference type="ChEBI" id="CHEBI:15934"/>
        <dbReference type="ChEBI" id="CHEBI:43474"/>
        <dbReference type="ChEBI" id="CHEBI:58201"/>
        <dbReference type="ChEBI" id="CHEBI:58830"/>
        <dbReference type="EC" id="2.5.1.78"/>
    </reaction>
</comment>
<dbReference type="SUPFAM" id="SSF52121">
    <property type="entry name" value="Lumazine synthase"/>
    <property type="match status" value="1"/>
</dbReference>
<organism evidence="8 9">
    <name type="scientific">Roseomonas elaeocarpi</name>
    <dbReference type="NCBI Taxonomy" id="907779"/>
    <lineage>
        <taxon>Bacteria</taxon>
        <taxon>Pseudomonadati</taxon>
        <taxon>Pseudomonadota</taxon>
        <taxon>Alphaproteobacteria</taxon>
        <taxon>Acetobacterales</taxon>
        <taxon>Roseomonadaceae</taxon>
        <taxon>Roseomonas</taxon>
    </lineage>
</organism>
<evidence type="ECO:0000313" key="8">
    <source>
        <dbReference type="EMBL" id="MFC0410444.1"/>
    </source>
</evidence>
<feature type="binding site" evidence="7">
    <location>
        <position position="120"/>
    </location>
    <ligand>
        <name>5-amino-6-(D-ribitylamino)uracil</name>
        <dbReference type="ChEBI" id="CHEBI:15934"/>
    </ligand>
</feature>
<accession>A0ABV6JXS8</accession>
<evidence type="ECO:0000256" key="3">
    <source>
        <dbReference type="ARBA" id="ARBA00012664"/>
    </source>
</evidence>
<dbReference type="PANTHER" id="PTHR21058:SF0">
    <property type="entry name" value="6,7-DIMETHYL-8-RIBITYLLUMAZINE SYNTHASE"/>
    <property type="match status" value="1"/>
</dbReference>
<comment type="caution">
    <text evidence="8">The sequence shown here is derived from an EMBL/GenBank/DDBJ whole genome shotgun (WGS) entry which is preliminary data.</text>
</comment>
<sequence>MSTQDAPERGTATLEGPAPRVLLIQAPYYADVVGGMREGALRTLEAIGATVEIVDVAGAFELPAALRMALRAEGSRGGHDGYLILGCVVKGDTDHYEHICREACRGVMDISVETAAPIGFALLTVATLQQAVERSLPDRHNKGSEAAHALVGQIALARRLGLAPTGPKA</sequence>
<dbReference type="CDD" id="cd09209">
    <property type="entry name" value="Lumazine_synthase-I"/>
    <property type="match status" value="1"/>
</dbReference>
<gene>
    <name evidence="7 8" type="primary">ribH</name>
    <name evidence="8" type="ORF">ACFFGY_19495</name>
</gene>
<feature type="binding site" evidence="7">
    <location>
        <position position="134"/>
    </location>
    <ligand>
        <name>(2S)-2-hydroxy-3-oxobutyl phosphate</name>
        <dbReference type="ChEBI" id="CHEBI:58830"/>
    </ligand>
</feature>
<feature type="binding site" evidence="7">
    <location>
        <position position="28"/>
    </location>
    <ligand>
        <name>5-amino-6-(D-ribitylamino)uracil</name>
        <dbReference type="ChEBI" id="CHEBI:15934"/>
    </ligand>
</feature>
<comment type="pathway">
    <text evidence="1 7">Cofactor biosynthesis; riboflavin biosynthesis; riboflavin from 2-hydroxy-3-oxobutyl phosphate and 5-amino-6-(D-ribitylamino)uracil: step 1/2.</text>
</comment>
<dbReference type="InterPro" id="IPR002180">
    <property type="entry name" value="LS/RS"/>
</dbReference>
<feature type="binding site" evidence="7">
    <location>
        <begin position="87"/>
        <end position="89"/>
    </location>
    <ligand>
        <name>5-amino-6-(D-ribitylamino)uracil</name>
        <dbReference type="ChEBI" id="CHEBI:15934"/>
    </ligand>
</feature>
<dbReference type="InterPro" id="IPR034964">
    <property type="entry name" value="LS"/>
</dbReference>
<dbReference type="HAMAP" id="MF_00178">
    <property type="entry name" value="Lumazine_synth"/>
    <property type="match status" value="1"/>
</dbReference>
<keyword evidence="9" id="KW-1185">Reference proteome</keyword>
<dbReference type="EMBL" id="JBHLUN010000015">
    <property type="protein sequence ID" value="MFC0410444.1"/>
    <property type="molecule type" value="Genomic_DNA"/>
</dbReference>
<evidence type="ECO:0000256" key="5">
    <source>
        <dbReference type="ARBA" id="ARBA00022679"/>
    </source>
</evidence>
<keyword evidence="4 7" id="KW-0686">Riboflavin biosynthesis</keyword>
<dbReference type="NCBIfam" id="TIGR00114">
    <property type="entry name" value="lumazine-synth"/>
    <property type="match status" value="1"/>
</dbReference>
<evidence type="ECO:0000256" key="6">
    <source>
        <dbReference type="ARBA" id="ARBA00048785"/>
    </source>
</evidence>
<keyword evidence="5 7" id="KW-0808">Transferase</keyword>
<evidence type="ECO:0000256" key="4">
    <source>
        <dbReference type="ARBA" id="ARBA00022619"/>
    </source>
</evidence>
<dbReference type="PANTHER" id="PTHR21058">
    <property type="entry name" value="6,7-DIMETHYL-8-RIBITYLLUMAZINE SYNTHASE DMRL SYNTHASE LUMAZINE SYNTHASE"/>
    <property type="match status" value="1"/>
</dbReference>
<evidence type="ECO:0000256" key="7">
    <source>
        <dbReference type="HAMAP-Rule" id="MF_00178"/>
    </source>
</evidence>
<proteinExistence type="inferred from homology"/>
<evidence type="ECO:0000256" key="1">
    <source>
        <dbReference type="ARBA" id="ARBA00004917"/>
    </source>
</evidence>
<evidence type="ECO:0000256" key="2">
    <source>
        <dbReference type="ARBA" id="ARBA00007424"/>
    </source>
</evidence>
<name>A0ABV6JXS8_9PROT</name>
<comment type="function">
    <text evidence="7">Catalyzes the formation of 6,7-dimethyl-8-ribityllumazine by condensation of 5-amino-6-(D-ribitylamino)uracil with 3,4-dihydroxy-2-butanone 4-phosphate. This is the penultimate step in the biosynthesis of riboflavin.</text>
</comment>
<dbReference type="EC" id="2.5.1.78" evidence="3 7"/>
<feature type="binding site" evidence="7">
    <location>
        <begin position="59"/>
        <end position="61"/>
    </location>
    <ligand>
        <name>5-amino-6-(D-ribitylamino)uracil</name>
        <dbReference type="ChEBI" id="CHEBI:15934"/>
    </ligand>
</feature>
<dbReference type="Proteomes" id="UP001589865">
    <property type="component" value="Unassembled WGS sequence"/>
</dbReference>
<dbReference type="Pfam" id="PF00885">
    <property type="entry name" value="DMRL_synthase"/>
    <property type="match status" value="1"/>
</dbReference>
<dbReference type="RefSeq" id="WP_377046195.1">
    <property type="nucleotide sequence ID" value="NZ_JBHLUN010000015.1"/>
</dbReference>
<dbReference type="InterPro" id="IPR036467">
    <property type="entry name" value="LS/RS_sf"/>
</dbReference>
<reference evidence="8 9" key="1">
    <citation type="submission" date="2024-09" db="EMBL/GenBank/DDBJ databases">
        <authorList>
            <person name="Sun Q."/>
            <person name="Mori K."/>
        </authorList>
    </citation>
    <scope>NUCLEOTIDE SEQUENCE [LARGE SCALE GENOMIC DNA]</scope>
    <source>
        <strain evidence="8 9">TBRC 5777</strain>
    </source>
</reference>
<evidence type="ECO:0000313" key="9">
    <source>
        <dbReference type="Proteomes" id="UP001589865"/>
    </source>
</evidence>
<protein>
    <recommendedName>
        <fullName evidence="3 7">6,7-dimethyl-8-ribityllumazine synthase</fullName>
        <shortName evidence="7">DMRL synthase</shortName>
        <shortName evidence="7">LS</shortName>
        <shortName evidence="7">Lumazine synthase</shortName>
        <ecNumber evidence="3 7">2.5.1.78</ecNumber>
    </recommendedName>
</protein>
<comment type="similarity">
    <text evidence="2 7">Belongs to the DMRL synthase family.</text>
</comment>